<evidence type="ECO:0000313" key="8">
    <source>
        <dbReference type="EMBL" id="TGG88805.1"/>
    </source>
</evidence>
<dbReference type="OrthoDB" id="9797743at2"/>
<dbReference type="SFLD" id="SFLDG01129">
    <property type="entry name" value="C1.5:_HAD__Beta-PGM__Phosphata"/>
    <property type="match status" value="1"/>
</dbReference>
<dbReference type="GO" id="GO:0046872">
    <property type="term" value="F:metal ion binding"/>
    <property type="evidence" value="ECO:0007669"/>
    <property type="project" value="UniProtKB-KW"/>
</dbReference>
<keyword evidence="6" id="KW-0119">Carbohydrate metabolism</keyword>
<evidence type="ECO:0000313" key="7">
    <source>
        <dbReference type="EMBL" id="SDC36951.1"/>
    </source>
</evidence>
<evidence type="ECO:0000256" key="3">
    <source>
        <dbReference type="ARBA" id="ARBA00022723"/>
    </source>
</evidence>
<keyword evidence="4 8" id="KW-0378">Hydrolase</keyword>
<organism evidence="7 9">
    <name type="scientific">Geotoga petraea</name>
    <dbReference type="NCBI Taxonomy" id="28234"/>
    <lineage>
        <taxon>Bacteria</taxon>
        <taxon>Thermotogati</taxon>
        <taxon>Thermotogota</taxon>
        <taxon>Thermotogae</taxon>
        <taxon>Petrotogales</taxon>
        <taxon>Petrotogaceae</taxon>
        <taxon>Geotoga</taxon>
    </lineage>
</organism>
<dbReference type="EMBL" id="FMYV01000003">
    <property type="protein sequence ID" value="SDC36951.1"/>
    <property type="molecule type" value="Genomic_DNA"/>
</dbReference>
<dbReference type="SFLD" id="SFLDG01135">
    <property type="entry name" value="C1.5.6:_HAD__Beta-PGM__Phospha"/>
    <property type="match status" value="1"/>
</dbReference>
<dbReference type="SUPFAM" id="SSF56784">
    <property type="entry name" value="HAD-like"/>
    <property type="match status" value="1"/>
</dbReference>
<dbReference type="AlphaFoldDB" id="A0A1G6L1H7"/>
<evidence type="ECO:0000256" key="4">
    <source>
        <dbReference type="ARBA" id="ARBA00022801"/>
    </source>
</evidence>
<proteinExistence type="inferred from homology"/>
<dbReference type="InterPro" id="IPR023214">
    <property type="entry name" value="HAD_sf"/>
</dbReference>
<dbReference type="NCBIfam" id="TIGR01549">
    <property type="entry name" value="HAD-SF-IA-v1"/>
    <property type="match status" value="1"/>
</dbReference>
<sequence>MLEAVIFDMDGVIINSEPLHYEANQQLFDKLGFSVPMNEYSNYIGISTEKMWEDLRDKYDLNENLDTLTDKHRKHTHDFIRKNMNGNEIPGIRKILEELKDKNIKTAVASSSSKDLIETVIKGFDLCQYFDILVSGEEVEKGKPNPDIFIYAAKKLKVNIKNCLVIEDSTNGIKAAKKAGAKCIGFNNPDSHGQDLTKADIVINKFDVLNYDLLKSLFI</sequence>
<evidence type="ECO:0000313" key="9">
    <source>
        <dbReference type="Proteomes" id="UP000199322"/>
    </source>
</evidence>
<keyword evidence="3" id="KW-0479">Metal-binding</keyword>
<dbReference type="Gene3D" id="1.10.150.240">
    <property type="entry name" value="Putative phosphatase, domain 2"/>
    <property type="match status" value="1"/>
</dbReference>
<dbReference type="Proteomes" id="UP000297288">
    <property type="component" value="Unassembled WGS sequence"/>
</dbReference>
<dbReference type="STRING" id="28234.SAMN04488588_0969"/>
<dbReference type="NCBIfam" id="TIGR01509">
    <property type="entry name" value="HAD-SF-IA-v3"/>
    <property type="match status" value="1"/>
</dbReference>
<dbReference type="GO" id="GO:0016787">
    <property type="term" value="F:hydrolase activity"/>
    <property type="evidence" value="ECO:0007669"/>
    <property type="project" value="UniProtKB-KW"/>
</dbReference>
<evidence type="ECO:0000256" key="5">
    <source>
        <dbReference type="ARBA" id="ARBA00022842"/>
    </source>
</evidence>
<reference evidence="8 10" key="2">
    <citation type="submission" date="2019-04" db="EMBL/GenBank/DDBJ databases">
        <title>Draft genome sequence data and analysis of a Fermenting Bacterium, Geotoga petraea strain HO-Geo1, isolated from heavy-oil petroleum reservoir in Russia.</title>
        <authorList>
            <person name="Grouzdev D.S."/>
            <person name="Semenova E.M."/>
            <person name="Sokolova D.S."/>
            <person name="Tourova T.P."/>
            <person name="Poltaraus A.B."/>
            <person name="Nazina T.N."/>
        </authorList>
    </citation>
    <scope>NUCLEOTIDE SEQUENCE [LARGE SCALE GENOMIC DNA]</scope>
    <source>
        <strain evidence="8 10">HO-Geo1</strain>
    </source>
</reference>
<dbReference type="SFLD" id="SFLDS00003">
    <property type="entry name" value="Haloacid_Dehalogenase"/>
    <property type="match status" value="1"/>
</dbReference>
<dbReference type="CDD" id="cd16423">
    <property type="entry name" value="HAD_BPGM-like"/>
    <property type="match status" value="1"/>
</dbReference>
<accession>A0A1G6L1H7</accession>
<dbReference type="PANTHER" id="PTHR46193:SF18">
    <property type="entry name" value="HEXITOL PHOSPHATASE B"/>
    <property type="match status" value="1"/>
</dbReference>
<evidence type="ECO:0000256" key="6">
    <source>
        <dbReference type="ARBA" id="ARBA00023277"/>
    </source>
</evidence>
<name>A0A1G6L1H7_9BACT</name>
<evidence type="ECO:0000313" key="10">
    <source>
        <dbReference type="Proteomes" id="UP000297288"/>
    </source>
</evidence>
<gene>
    <name evidence="8" type="ORF">E4650_01000</name>
    <name evidence="7" type="ORF">SAMN04488588_0969</name>
</gene>
<dbReference type="FunFam" id="3.40.50.1000:FF:000036">
    <property type="entry name" value="HAD family hydrolase"/>
    <property type="match status" value="1"/>
</dbReference>
<reference evidence="7 9" key="1">
    <citation type="submission" date="2016-10" db="EMBL/GenBank/DDBJ databases">
        <authorList>
            <person name="de Groot N.N."/>
        </authorList>
    </citation>
    <scope>NUCLEOTIDE SEQUENCE [LARGE SCALE GENOMIC DNA]</scope>
    <source>
        <strain evidence="7 9">WG14</strain>
    </source>
</reference>
<keyword evidence="5" id="KW-0460">Magnesium</keyword>
<dbReference type="InterPro" id="IPR051600">
    <property type="entry name" value="Beta-PGM-like"/>
</dbReference>
<dbReference type="InterPro" id="IPR041492">
    <property type="entry name" value="HAD_2"/>
</dbReference>
<dbReference type="Gene3D" id="3.40.50.1000">
    <property type="entry name" value="HAD superfamily/HAD-like"/>
    <property type="match status" value="1"/>
</dbReference>
<dbReference type="PRINTS" id="PR00413">
    <property type="entry name" value="HADHALOGNASE"/>
</dbReference>
<dbReference type="EMBL" id="SRME01000001">
    <property type="protein sequence ID" value="TGG88805.1"/>
    <property type="molecule type" value="Genomic_DNA"/>
</dbReference>
<dbReference type="Proteomes" id="UP000199322">
    <property type="component" value="Unassembled WGS sequence"/>
</dbReference>
<dbReference type="InterPro" id="IPR036412">
    <property type="entry name" value="HAD-like_sf"/>
</dbReference>
<dbReference type="InterPro" id="IPR006439">
    <property type="entry name" value="HAD-SF_hydro_IA"/>
</dbReference>
<evidence type="ECO:0000256" key="1">
    <source>
        <dbReference type="ARBA" id="ARBA00001946"/>
    </source>
</evidence>
<comment type="cofactor">
    <cofactor evidence="1">
        <name>Mg(2+)</name>
        <dbReference type="ChEBI" id="CHEBI:18420"/>
    </cofactor>
</comment>
<protein>
    <submittedName>
        <fullName evidence="8">HAD family hydrolase</fullName>
    </submittedName>
</protein>
<evidence type="ECO:0000256" key="2">
    <source>
        <dbReference type="ARBA" id="ARBA00006171"/>
    </source>
</evidence>
<keyword evidence="9" id="KW-1185">Reference proteome</keyword>
<comment type="similarity">
    <text evidence="2">Belongs to the HAD-like hydrolase superfamily. CbbY/CbbZ/Gph/YieH family.</text>
</comment>
<dbReference type="RefSeq" id="WP_091403253.1">
    <property type="nucleotide sequence ID" value="NZ_FMYV01000003.1"/>
</dbReference>
<dbReference type="Pfam" id="PF13419">
    <property type="entry name" value="HAD_2"/>
    <property type="match status" value="1"/>
</dbReference>
<dbReference type="PANTHER" id="PTHR46193">
    <property type="entry name" value="6-PHOSPHOGLUCONATE PHOSPHATASE"/>
    <property type="match status" value="1"/>
</dbReference>
<dbReference type="InterPro" id="IPR023198">
    <property type="entry name" value="PGP-like_dom2"/>
</dbReference>